<dbReference type="EMBL" id="MU266367">
    <property type="protein sequence ID" value="KAH7927377.1"/>
    <property type="molecule type" value="Genomic_DNA"/>
</dbReference>
<evidence type="ECO:0000313" key="2">
    <source>
        <dbReference type="Proteomes" id="UP000790709"/>
    </source>
</evidence>
<reference evidence="1" key="1">
    <citation type="journal article" date="2021" name="New Phytol.">
        <title>Evolutionary innovations through gain and loss of genes in the ectomycorrhizal Boletales.</title>
        <authorList>
            <person name="Wu G."/>
            <person name="Miyauchi S."/>
            <person name="Morin E."/>
            <person name="Kuo A."/>
            <person name="Drula E."/>
            <person name="Varga T."/>
            <person name="Kohler A."/>
            <person name="Feng B."/>
            <person name="Cao Y."/>
            <person name="Lipzen A."/>
            <person name="Daum C."/>
            <person name="Hundley H."/>
            <person name="Pangilinan J."/>
            <person name="Johnson J."/>
            <person name="Barry K."/>
            <person name="LaButti K."/>
            <person name="Ng V."/>
            <person name="Ahrendt S."/>
            <person name="Min B."/>
            <person name="Choi I.G."/>
            <person name="Park H."/>
            <person name="Plett J.M."/>
            <person name="Magnuson J."/>
            <person name="Spatafora J.W."/>
            <person name="Nagy L.G."/>
            <person name="Henrissat B."/>
            <person name="Grigoriev I.V."/>
            <person name="Yang Z.L."/>
            <person name="Xu J."/>
            <person name="Martin F.M."/>
        </authorList>
    </citation>
    <scope>NUCLEOTIDE SEQUENCE</scope>
    <source>
        <strain evidence="1">KUC20120723A-06</strain>
    </source>
</reference>
<sequence length="654" mass="71815">MRVKQLWTIVPIPAKIKLLWDRITLSRTTTIYFVFSVIHCIIQVILQVQAFRINLQAVDFLTSITEQGNATDPDGFFVLGDDLRFCDYVPTTVSTSSCQVVWDGMAATGNSMMSSGITQADPAMVYASIESSLNSSAVSSSSSALSRSSSVSIATSTTAASSHAVSSPSEAAATKTVVLISTVFVTPSSAPTNKDIVQIGEDVTVVGSGALYEPFKRNLGEIQAIEVNGSVSVTVNGYTWDNEPAILNRECLWALDWPVQILRNTKREDITFIAFQFWLLGMSVVAILNESVPHILASLLTHMVATGWAGFQIFNTAQFRSDFARLTTNGACDPYNLLPSYWQSRAAAEIPSLVFNVTALLTSAFLTWRLAKSFGWQTFKRVGACLTISRIYKLVLLLSIVIQLSLFFMVVAVALWIDQLWNGAIGHLATSPVYKPMMIITLILLLPWLTAGWFAVRRELKIPMLVFLVLSLGYLAGWGAMFASTTFRWTYMQWTFFGVMTSASVFLTFISFVLGIVCRVNFGKGLVRYLNAQEPLPGDDFIPVTYGDDLEKVPFPSNDQPIPTYSAAFGPEVPLPSQMFAPPNMMQQPPRPMIERQPSQSSLSAPPAAFMRAPSQRSYNSLERHVSHSSVHSSASNASQGSSGSGHARRWVIE</sequence>
<protein>
    <submittedName>
        <fullName evidence="1">Uncharacterized protein</fullName>
    </submittedName>
</protein>
<accession>A0ACB8BRA4</accession>
<name>A0ACB8BRA4_9AGAM</name>
<evidence type="ECO:0000313" key="1">
    <source>
        <dbReference type="EMBL" id="KAH7927377.1"/>
    </source>
</evidence>
<proteinExistence type="predicted"/>
<keyword evidence="2" id="KW-1185">Reference proteome</keyword>
<dbReference type="Proteomes" id="UP000790709">
    <property type="component" value="Unassembled WGS sequence"/>
</dbReference>
<gene>
    <name evidence="1" type="ORF">BV22DRAFT_1127414</name>
</gene>
<organism evidence="1 2">
    <name type="scientific">Leucogyrophana mollusca</name>
    <dbReference type="NCBI Taxonomy" id="85980"/>
    <lineage>
        <taxon>Eukaryota</taxon>
        <taxon>Fungi</taxon>
        <taxon>Dikarya</taxon>
        <taxon>Basidiomycota</taxon>
        <taxon>Agaricomycotina</taxon>
        <taxon>Agaricomycetes</taxon>
        <taxon>Agaricomycetidae</taxon>
        <taxon>Boletales</taxon>
        <taxon>Boletales incertae sedis</taxon>
        <taxon>Leucogyrophana</taxon>
    </lineage>
</organism>
<comment type="caution">
    <text evidence="1">The sequence shown here is derived from an EMBL/GenBank/DDBJ whole genome shotgun (WGS) entry which is preliminary data.</text>
</comment>